<dbReference type="SUPFAM" id="SSF54427">
    <property type="entry name" value="NTF2-like"/>
    <property type="match status" value="1"/>
</dbReference>
<feature type="domain" description="Tim44-like" evidence="9">
    <location>
        <begin position="136"/>
        <end position="284"/>
    </location>
</feature>
<keyword evidence="5" id="KW-0687">Ribonucleoprotein</keyword>
<dbReference type="OrthoDB" id="19619at2759"/>
<dbReference type="Gene3D" id="3.10.450.240">
    <property type="match status" value="1"/>
</dbReference>
<reference evidence="10" key="1">
    <citation type="submission" date="2022-01" db="EMBL/GenBank/DDBJ databases">
        <authorList>
            <person name="King R."/>
        </authorList>
    </citation>
    <scope>NUCLEOTIDE SEQUENCE</scope>
</reference>
<evidence type="ECO:0000256" key="3">
    <source>
        <dbReference type="ARBA" id="ARBA00022980"/>
    </source>
</evidence>
<dbReference type="PANTHER" id="PTHR28554:SF1">
    <property type="entry name" value="LARGE RIBOSOMAL SUBUNIT PROTEIN ML45"/>
    <property type="match status" value="1"/>
</dbReference>
<proteinExistence type="inferred from homology"/>
<dbReference type="Pfam" id="PF04280">
    <property type="entry name" value="Tim44"/>
    <property type="match status" value="1"/>
</dbReference>
<dbReference type="PANTHER" id="PTHR28554">
    <property type="entry name" value="39S RIBOSOMAL PROTEIN L45, MITOCHONDRIAL"/>
    <property type="match status" value="1"/>
</dbReference>
<dbReference type="FunFam" id="3.10.450.240:FF:000003">
    <property type="entry name" value="39S ribosomal protein L45, mitochondrial"/>
    <property type="match status" value="1"/>
</dbReference>
<evidence type="ECO:0000313" key="11">
    <source>
        <dbReference type="Proteomes" id="UP001153636"/>
    </source>
</evidence>
<organism evidence="10 11">
    <name type="scientific">Psylliodes chrysocephalus</name>
    <dbReference type="NCBI Taxonomy" id="3402493"/>
    <lineage>
        <taxon>Eukaryota</taxon>
        <taxon>Metazoa</taxon>
        <taxon>Ecdysozoa</taxon>
        <taxon>Arthropoda</taxon>
        <taxon>Hexapoda</taxon>
        <taxon>Insecta</taxon>
        <taxon>Pterygota</taxon>
        <taxon>Neoptera</taxon>
        <taxon>Endopterygota</taxon>
        <taxon>Coleoptera</taxon>
        <taxon>Polyphaga</taxon>
        <taxon>Cucujiformia</taxon>
        <taxon>Chrysomeloidea</taxon>
        <taxon>Chrysomelidae</taxon>
        <taxon>Galerucinae</taxon>
        <taxon>Alticini</taxon>
        <taxon>Psylliodes</taxon>
    </lineage>
</organism>
<evidence type="ECO:0000256" key="8">
    <source>
        <dbReference type="ARBA" id="ARBA00043031"/>
    </source>
</evidence>
<dbReference type="GO" id="GO:0005739">
    <property type="term" value="C:mitochondrion"/>
    <property type="evidence" value="ECO:0007669"/>
    <property type="project" value="UniProtKB-SubCell"/>
</dbReference>
<evidence type="ECO:0000256" key="5">
    <source>
        <dbReference type="ARBA" id="ARBA00023274"/>
    </source>
</evidence>
<keyword evidence="11" id="KW-1185">Reference proteome</keyword>
<name>A0A9P0CHG5_9CUCU</name>
<dbReference type="InterPro" id="IPR051975">
    <property type="entry name" value="mtLSU_mL45"/>
</dbReference>
<comment type="similarity">
    <text evidence="6">Belongs to the mitochondrion-specific ribosomal protein mL45 family.</text>
</comment>
<keyword evidence="3" id="KW-0689">Ribosomal protein</keyword>
<evidence type="ECO:0000256" key="4">
    <source>
        <dbReference type="ARBA" id="ARBA00023128"/>
    </source>
</evidence>
<keyword evidence="4" id="KW-0496">Mitochondrion</keyword>
<gene>
    <name evidence="10" type="ORF">PSYICH_LOCUS2926</name>
</gene>
<protein>
    <recommendedName>
        <fullName evidence="7">Large ribosomal subunit protein mL45</fullName>
    </recommendedName>
    <alternativeName>
        <fullName evidence="8">39S ribosomal protein L45, mitochondrial</fullName>
    </alternativeName>
</protein>
<evidence type="ECO:0000256" key="1">
    <source>
        <dbReference type="ARBA" id="ARBA00004173"/>
    </source>
</evidence>
<dbReference type="SMART" id="SM00978">
    <property type="entry name" value="Tim44"/>
    <property type="match status" value="1"/>
</dbReference>
<evidence type="ECO:0000313" key="10">
    <source>
        <dbReference type="EMBL" id="CAH1101476.1"/>
    </source>
</evidence>
<dbReference type="GO" id="GO:1990904">
    <property type="term" value="C:ribonucleoprotein complex"/>
    <property type="evidence" value="ECO:0007669"/>
    <property type="project" value="UniProtKB-KW"/>
</dbReference>
<evidence type="ECO:0000256" key="6">
    <source>
        <dbReference type="ARBA" id="ARBA00038073"/>
    </source>
</evidence>
<evidence type="ECO:0000259" key="9">
    <source>
        <dbReference type="SMART" id="SM00978"/>
    </source>
</evidence>
<dbReference type="InterPro" id="IPR007379">
    <property type="entry name" value="Tim44-like_dom"/>
</dbReference>
<dbReference type="GO" id="GO:0005840">
    <property type="term" value="C:ribosome"/>
    <property type="evidence" value="ECO:0007669"/>
    <property type="project" value="UniProtKB-KW"/>
</dbReference>
<evidence type="ECO:0000256" key="7">
    <source>
        <dbReference type="ARBA" id="ARBA00039448"/>
    </source>
</evidence>
<accession>A0A9P0CHG5</accession>
<dbReference type="Proteomes" id="UP001153636">
    <property type="component" value="Chromosome 11"/>
</dbReference>
<keyword evidence="2" id="KW-0809">Transit peptide</keyword>
<evidence type="ECO:0000256" key="2">
    <source>
        <dbReference type="ARBA" id="ARBA00022946"/>
    </source>
</evidence>
<dbReference type="AlphaFoldDB" id="A0A9P0CHG5"/>
<comment type="subcellular location">
    <subcellularLocation>
        <location evidence="1">Mitochondrion</location>
    </subcellularLocation>
</comment>
<dbReference type="InterPro" id="IPR032710">
    <property type="entry name" value="NTF2-like_dom_sf"/>
</dbReference>
<sequence length="336" mass="39175">MALRVTNTIGLRLLQEVTQGFLAPVAVTANTQIVRHRRTKHWNPKWKLFRRLKVMPVELPKFHEKVEDMTDEELRLRLKKQGILPPRPWVERQFFIHSTGGVFEPYVPPEGDGKVSPVSKQGAMQSLQFLGKKSKTMMAIRKIRQYEEEFDSPSFCKEASKIYIKMHELMMDKDNEDIIDVVTERAYPEVIHNIKNKTIHWKFIKDIELPRIVQARCTDIITKENIFAQITVRFHTQQTLAIYDRFGRLMHGSEIIAKDVLEYVVFEKNVSNEYGTWRVHSKIIPDWLPPKEPSQLTYKKKKEVPVEEKKDEKVAQIAAGSKVVEQSKAGEKLVTQ</sequence>
<dbReference type="EMBL" id="OV651823">
    <property type="protein sequence ID" value="CAH1101476.1"/>
    <property type="molecule type" value="Genomic_DNA"/>
</dbReference>